<dbReference type="PANTHER" id="PTHR23290:SF0">
    <property type="entry name" value="RRNA N6-ADENOSINE-METHYLTRANSFERASE METTL5"/>
    <property type="match status" value="1"/>
</dbReference>
<dbReference type="Gene3D" id="3.40.50.150">
    <property type="entry name" value="Vaccinia Virus protein VP39"/>
    <property type="match status" value="1"/>
</dbReference>
<dbReference type="EMBL" id="LGUB01001183">
    <property type="protein sequence ID" value="KRH92129.1"/>
    <property type="molecule type" value="Genomic_DNA"/>
</dbReference>
<comment type="caution">
    <text evidence="1">The sequence shown here is derived from an EMBL/GenBank/DDBJ whole genome shotgun (WGS) entry which is preliminary data.</text>
</comment>
<dbReference type="VEuPathDB" id="MicrosporidiaDB:M153_11369000601"/>
<dbReference type="SUPFAM" id="SSF53335">
    <property type="entry name" value="S-adenosyl-L-methionine-dependent methyltransferases"/>
    <property type="match status" value="1"/>
</dbReference>
<sequence length="200" mass="23232">MKLKEIKIALSQLKSFECPKIKLEQYITPSELSATMIHTISTVYDDITDKKILDLCGGTGMLGINAMFYDPESVTNLDIDKDALDICRENCKLMDCNIELIETDFRKYQFEGVIFDVCLLNPPFGMQKKGIDIEAIEFALKYCKTVYVLHSNKTRDFYMKKFKNIEIIAEMKYDLPSTYKFHKKKNVTIDVDLYRILSEQ</sequence>
<keyword evidence="1" id="KW-0489">Methyltransferase</keyword>
<keyword evidence="1" id="KW-0808">Transferase</keyword>
<dbReference type="InterPro" id="IPR051720">
    <property type="entry name" value="rRNA_MeTrfase/Polyamine_Synth"/>
</dbReference>
<keyword evidence="2" id="KW-1185">Reference proteome</keyword>
<dbReference type="AlphaFoldDB" id="A0A0R0LZI4"/>
<name>A0A0R0LZI4_9MICR</name>
<evidence type="ECO:0000313" key="2">
    <source>
        <dbReference type="Proteomes" id="UP000051530"/>
    </source>
</evidence>
<reference evidence="1 2" key="1">
    <citation type="submission" date="2015-07" db="EMBL/GenBank/DDBJ databases">
        <title>The genome of Pseudoloma neurophilia, a relevant intracellular parasite of the zebrafish.</title>
        <authorList>
            <person name="Ndikumana S."/>
            <person name="Pelin A."/>
            <person name="Sanders J."/>
            <person name="Corradi N."/>
        </authorList>
    </citation>
    <scope>NUCLEOTIDE SEQUENCE [LARGE SCALE GENOMIC DNA]</scope>
    <source>
        <strain evidence="1 2">MK1</strain>
    </source>
</reference>
<dbReference type="PANTHER" id="PTHR23290">
    <property type="entry name" value="RRNA N6-ADENOSINE-METHYLTRANSFERASE METTL5"/>
    <property type="match status" value="1"/>
</dbReference>
<dbReference type="CDD" id="cd02440">
    <property type="entry name" value="AdoMet_MTases"/>
    <property type="match status" value="1"/>
</dbReference>
<feature type="non-terminal residue" evidence="1">
    <location>
        <position position="200"/>
    </location>
</feature>
<gene>
    <name evidence="1" type="ORF">M153_11369000601</name>
</gene>
<proteinExistence type="predicted"/>
<dbReference type="InterPro" id="IPR029063">
    <property type="entry name" value="SAM-dependent_MTases_sf"/>
</dbReference>
<dbReference type="Proteomes" id="UP000051530">
    <property type="component" value="Unassembled WGS sequence"/>
</dbReference>
<accession>A0A0R0LZI4</accession>
<organism evidence="1 2">
    <name type="scientific">Pseudoloma neurophilia</name>
    <dbReference type="NCBI Taxonomy" id="146866"/>
    <lineage>
        <taxon>Eukaryota</taxon>
        <taxon>Fungi</taxon>
        <taxon>Fungi incertae sedis</taxon>
        <taxon>Microsporidia</taxon>
        <taxon>Pseudoloma</taxon>
    </lineage>
</organism>
<evidence type="ECO:0000313" key="1">
    <source>
        <dbReference type="EMBL" id="KRH92129.1"/>
    </source>
</evidence>
<dbReference type="OrthoDB" id="7848332at2759"/>
<dbReference type="Pfam" id="PF03602">
    <property type="entry name" value="Cons_hypoth95"/>
    <property type="match status" value="1"/>
</dbReference>
<dbReference type="GO" id="GO:0008988">
    <property type="term" value="F:rRNA (adenine-N6-)-methyltransferase activity"/>
    <property type="evidence" value="ECO:0007669"/>
    <property type="project" value="TreeGrafter"/>
</dbReference>
<protein>
    <submittedName>
        <fullName evidence="1">Putative RNA methylase</fullName>
    </submittedName>
</protein>